<dbReference type="AlphaFoldDB" id="A0A9D4TUH7"/>
<proteinExistence type="predicted"/>
<evidence type="ECO:0000313" key="6">
    <source>
        <dbReference type="Proteomes" id="UP001055712"/>
    </source>
</evidence>
<reference evidence="5" key="1">
    <citation type="journal article" date="2019" name="Plant J.">
        <title>Chlorella vulgaris genome assembly and annotation reveals the molecular basis for metabolic acclimation to high light conditions.</title>
        <authorList>
            <person name="Cecchin M."/>
            <person name="Marcolungo L."/>
            <person name="Rossato M."/>
            <person name="Girolomoni L."/>
            <person name="Cosentino E."/>
            <person name="Cuine S."/>
            <person name="Li-Beisson Y."/>
            <person name="Delledonne M."/>
            <person name="Ballottari M."/>
        </authorList>
    </citation>
    <scope>NUCLEOTIDE SEQUENCE</scope>
    <source>
        <strain evidence="5">211/11P</strain>
    </source>
</reference>
<keyword evidence="2" id="KW-0433">Leucine-rich repeat</keyword>
<evidence type="ECO:0000256" key="2">
    <source>
        <dbReference type="ARBA" id="ARBA00022614"/>
    </source>
</evidence>
<comment type="caution">
    <text evidence="5">The sequence shown here is derived from an EMBL/GenBank/DDBJ whole genome shotgun (WGS) entry which is preliminary data.</text>
</comment>
<keyword evidence="6" id="KW-1185">Reference proteome</keyword>
<dbReference type="Gene3D" id="3.80.10.10">
    <property type="entry name" value="Ribonuclease Inhibitor"/>
    <property type="match status" value="2"/>
</dbReference>
<gene>
    <name evidence="5" type="ORF">D9Q98_003687</name>
</gene>
<evidence type="ECO:0000256" key="1">
    <source>
        <dbReference type="ARBA" id="ARBA00004430"/>
    </source>
</evidence>
<dbReference type="PANTHER" id="PTHR48051">
    <property type="match status" value="1"/>
</dbReference>
<dbReference type="PROSITE" id="PS50053">
    <property type="entry name" value="UBIQUITIN_2"/>
    <property type="match status" value="1"/>
</dbReference>
<evidence type="ECO:0000313" key="5">
    <source>
        <dbReference type="EMBL" id="KAI3433885.1"/>
    </source>
</evidence>
<comment type="subcellular location">
    <subcellularLocation>
        <location evidence="1">Cytoplasm</location>
        <location evidence="1">Cytoskeleton</location>
        <location evidence="1">Cilium axoneme</location>
    </subcellularLocation>
</comment>
<dbReference type="SMART" id="SM00369">
    <property type="entry name" value="LRR_TYP"/>
    <property type="match status" value="6"/>
</dbReference>
<protein>
    <recommendedName>
        <fullName evidence="4">Ubiquitin-like domain-containing protein</fullName>
    </recommendedName>
</protein>
<accession>A0A9D4TUH7</accession>
<dbReference type="Pfam" id="PF13855">
    <property type="entry name" value="LRR_8"/>
    <property type="match status" value="2"/>
</dbReference>
<name>A0A9D4TUH7_CHLVU</name>
<dbReference type="OrthoDB" id="2187496at2759"/>
<dbReference type="SMART" id="SM00213">
    <property type="entry name" value="UBQ"/>
    <property type="match status" value="1"/>
</dbReference>
<dbReference type="InterPro" id="IPR032675">
    <property type="entry name" value="LRR_dom_sf"/>
</dbReference>
<evidence type="ECO:0000256" key="3">
    <source>
        <dbReference type="ARBA" id="ARBA00022737"/>
    </source>
</evidence>
<dbReference type="InterPro" id="IPR001611">
    <property type="entry name" value="Leu-rich_rpt"/>
</dbReference>
<dbReference type="Gene3D" id="3.10.20.90">
    <property type="entry name" value="Phosphatidylinositol 3-kinase Catalytic Subunit, Chain A, domain 1"/>
    <property type="match status" value="1"/>
</dbReference>
<dbReference type="InterPro" id="IPR000626">
    <property type="entry name" value="Ubiquitin-like_dom"/>
</dbReference>
<dbReference type="GO" id="GO:0005930">
    <property type="term" value="C:axoneme"/>
    <property type="evidence" value="ECO:0007669"/>
    <property type="project" value="UniProtKB-SubCell"/>
</dbReference>
<evidence type="ECO:0000259" key="4">
    <source>
        <dbReference type="PROSITE" id="PS50053"/>
    </source>
</evidence>
<dbReference type="SMART" id="SM00364">
    <property type="entry name" value="LRR_BAC"/>
    <property type="match status" value="4"/>
</dbReference>
<dbReference type="Proteomes" id="UP001055712">
    <property type="component" value="Unassembled WGS sequence"/>
</dbReference>
<dbReference type="PANTHER" id="PTHR48051:SF1">
    <property type="entry name" value="RAS SUPPRESSOR PROTEIN 1"/>
    <property type="match status" value="1"/>
</dbReference>
<feature type="domain" description="Ubiquitin-like" evidence="4">
    <location>
        <begin position="1"/>
        <end position="70"/>
    </location>
</feature>
<sequence>MTLSVRFQQGTLSVPLGPENTVAELQQHLETQTGLVARKQKIMSSGKVISGRAGTLAAAGVKPGAKLMLLAAAGTASQGANALEAARLGRQQALERGRQQLTDQARQRGIAVASASAAAASSVAASMAQRAASWAKTGIAALRDLKLTQLPPELFDPSTAPCIRVLDCGGNALTSLPQCISQLTALQRLRLSINRLADDGMPWQLLAGLSQLVVLAADDNCLTTVPECVSGLTRLQKLSLNGNKIASLPSTMSGLQHLWVLSLRGNQLPALPPALGSCSQLEELDVRDNQLAALPAELGQLSSLKALFADNNRLRTVPPALLSGCPALATLSLHGNPLTAEELREVPGWLQFDERRRTKYDKQVGMKVLSGGFDEGADINSFEHWNT</sequence>
<dbReference type="InterPro" id="IPR029071">
    <property type="entry name" value="Ubiquitin-like_domsf"/>
</dbReference>
<organism evidence="5 6">
    <name type="scientific">Chlorella vulgaris</name>
    <name type="common">Green alga</name>
    <dbReference type="NCBI Taxonomy" id="3077"/>
    <lineage>
        <taxon>Eukaryota</taxon>
        <taxon>Viridiplantae</taxon>
        <taxon>Chlorophyta</taxon>
        <taxon>core chlorophytes</taxon>
        <taxon>Trebouxiophyceae</taxon>
        <taxon>Chlorellales</taxon>
        <taxon>Chlorellaceae</taxon>
        <taxon>Chlorella clade</taxon>
        <taxon>Chlorella</taxon>
    </lineage>
</organism>
<dbReference type="EMBL" id="SIDB01000004">
    <property type="protein sequence ID" value="KAI3433885.1"/>
    <property type="molecule type" value="Genomic_DNA"/>
</dbReference>
<dbReference type="SUPFAM" id="SSF54236">
    <property type="entry name" value="Ubiquitin-like"/>
    <property type="match status" value="1"/>
</dbReference>
<dbReference type="Pfam" id="PF00240">
    <property type="entry name" value="ubiquitin"/>
    <property type="match status" value="1"/>
</dbReference>
<dbReference type="SUPFAM" id="SSF52047">
    <property type="entry name" value="RNI-like"/>
    <property type="match status" value="1"/>
</dbReference>
<reference evidence="5" key="2">
    <citation type="submission" date="2020-11" db="EMBL/GenBank/DDBJ databases">
        <authorList>
            <person name="Cecchin M."/>
            <person name="Marcolungo L."/>
            <person name="Rossato M."/>
            <person name="Girolomoni L."/>
            <person name="Cosentino E."/>
            <person name="Cuine S."/>
            <person name="Li-Beisson Y."/>
            <person name="Delledonne M."/>
            <person name="Ballottari M."/>
        </authorList>
    </citation>
    <scope>NUCLEOTIDE SEQUENCE</scope>
    <source>
        <strain evidence="5">211/11P</strain>
        <tissue evidence="5">Whole cell</tissue>
    </source>
</reference>
<dbReference type="InterPro" id="IPR003591">
    <property type="entry name" value="Leu-rich_rpt_typical-subtyp"/>
</dbReference>
<dbReference type="InterPro" id="IPR050216">
    <property type="entry name" value="LRR_domain-containing"/>
</dbReference>
<keyword evidence="3" id="KW-0677">Repeat</keyword>